<keyword evidence="2" id="KW-1185">Reference proteome</keyword>
<sequence length="158" mass="17691">MAAYTSTSMADHKKPKGTHDVKEVVRVELQIPRDCRTDRGCFVDVPGSCVDTFIVFRVAYIASIDMCWELFCWCHYDPHENQTTVWYHYLSGGILDLLHGHGSIGIGEGNGDGVHEDIVFVYGVTGRYVVARPRVFFRLVFCTNNTVDANADLGAVEE</sequence>
<proteinExistence type="predicted"/>
<dbReference type="GeneID" id="22915091"/>
<dbReference type="AlphaFoldDB" id="A0A023B0P9"/>
<dbReference type="EMBL" id="AFNH02001062">
    <property type="protein sequence ID" value="EZG44782.1"/>
    <property type="molecule type" value="Genomic_DNA"/>
</dbReference>
<accession>A0A023B0P9</accession>
<dbReference type="VEuPathDB" id="CryptoDB:GNI_143670"/>
<dbReference type="RefSeq" id="XP_011132664.1">
    <property type="nucleotide sequence ID" value="XM_011134362.1"/>
</dbReference>
<protein>
    <submittedName>
        <fullName evidence="1">Uncharacterized protein</fullName>
    </submittedName>
</protein>
<reference evidence="1" key="1">
    <citation type="submission" date="2013-12" db="EMBL/GenBank/DDBJ databases">
        <authorList>
            <person name="Omoto C.K."/>
            <person name="Sibley D."/>
            <person name="Venepally P."/>
            <person name="Hadjithomas M."/>
            <person name="Karamycheva S."/>
            <person name="Brunk B."/>
            <person name="Roos D."/>
            <person name="Caler E."/>
            <person name="Lorenzi H."/>
        </authorList>
    </citation>
    <scope>NUCLEOTIDE SEQUENCE</scope>
</reference>
<evidence type="ECO:0000313" key="2">
    <source>
        <dbReference type="Proteomes" id="UP000019763"/>
    </source>
</evidence>
<comment type="caution">
    <text evidence="1">The sequence shown here is derived from an EMBL/GenBank/DDBJ whole genome shotgun (WGS) entry which is preliminary data.</text>
</comment>
<evidence type="ECO:0000313" key="1">
    <source>
        <dbReference type="EMBL" id="EZG44782.1"/>
    </source>
</evidence>
<gene>
    <name evidence="1" type="ORF">GNI_143670</name>
</gene>
<organism evidence="1 2">
    <name type="scientific">Gregarina niphandrodes</name>
    <name type="common">Septate eugregarine</name>
    <dbReference type="NCBI Taxonomy" id="110365"/>
    <lineage>
        <taxon>Eukaryota</taxon>
        <taxon>Sar</taxon>
        <taxon>Alveolata</taxon>
        <taxon>Apicomplexa</taxon>
        <taxon>Conoidasida</taxon>
        <taxon>Gregarinasina</taxon>
        <taxon>Eugregarinorida</taxon>
        <taxon>Gregarinidae</taxon>
        <taxon>Gregarina</taxon>
    </lineage>
</organism>
<dbReference type="Proteomes" id="UP000019763">
    <property type="component" value="Unassembled WGS sequence"/>
</dbReference>
<name>A0A023B0P9_GRENI</name>